<proteinExistence type="predicted"/>
<evidence type="ECO:0000256" key="2">
    <source>
        <dbReference type="SAM" id="SignalP"/>
    </source>
</evidence>
<feature type="compositionally biased region" description="Low complexity" evidence="1">
    <location>
        <begin position="211"/>
        <end position="236"/>
    </location>
</feature>
<dbReference type="AlphaFoldDB" id="A0A1B8G7C8"/>
<evidence type="ECO:0008006" key="5">
    <source>
        <dbReference type="Google" id="ProtNLM"/>
    </source>
</evidence>
<gene>
    <name evidence="3" type="ORF">VE01_10265</name>
</gene>
<dbReference type="GeneID" id="28843651"/>
<reference evidence="3 4" key="1">
    <citation type="submission" date="2016-03" db="EMBL/GenBank/DDBJ databases">
        <title>Comparative genomics of Pseudogymnoascus destructans, the fungus causing white-nose syndrome of bats.</title>
        <authorList>
            <person name="Palmer J.M."/>
            <person name="Drees K.P."/>
            <person name="Foster J.T."/>
            <person name="Lindner D.L."/>
        </authorList>
    </citation>
    <scope>NUCLEOTIDE SEQUENCE [LARGE SCALE GENOMIC DNA]</scope>
    <source>
        <strain evidence="3 4">UAMH 10579</strain>
    </source>
</reference>
<organism evidence="3 4">
    <name type="scientific">Pseudogymnoascus verrucosus</name>
    <dbReference type="NCBI Taxonomy" id="342668"/>
    <lineage>
        <taxon>Eukaryota</taxon>
        <taxon>Fungi</taxon>
        <taxon>Dikarya</taxon>
        <taxon>Ascomycota</taxon>
        <taxon>Pezizomycotina</taxon>
        <taxon>Leotiomycetes</taxon>
        <taxon>Thelebolales</taxon>
        <taxon>Thelebolaceae</taxon>
        <taxon>Pseudogymnoascus</taxon>
    </lineage>
</organism>
<protein>
    <recommendedName>
        <fullName evidence="5">Extracellular membrane protein CFEM domain-containing protein</fullName>
    </recommendedName>
</protein>
<dbReference type="STRING" id="342668.A0A1B8G7C8"/>
<sequence length="292" mass="31155">MARLSTSLMLFCLLGSTLAVAREPYDQETQNADATCDNGCFSKYFTNMCSDDAGCLCNQKEHREGYLCCMAENCAPRVYPEALIRTSLACETRNLPYEFDVEKVCGITLTTTYAPPVPTNTAEAASDCDNDCFFNSFAGGSCTDDPACMCNQQKYRERYFCCMATNKNCPSSVFPDALERHTSNCAGRNIPFTFDVEKVCGIKLTTSSSVVPTATPTAASDSTKSSTSETTSKASTPDSTTKGSTPDEASSSSASEASSTESVTPVPNSAPQATVIFNGVAIFLAASAMLFL</sequence>
<dbReference type="Proteomes" id="UP000091956">
    <property type="component" value="Unassembled WGS sequence"/>
</dbReference>
<dbReference type="EMBL" id="KV460282">
    <property type="protein sequence ID" value="OBT91722.1"/>
    <property type="molecule type" value="Genomic_DNA"/>
</dbReference>
<evidence type="ECO:0000313" key="4">
    <source>
        <dbReference type="Proteomes" id="UP000091956"/>
    </source>
</evidence>
<feature type="compositionally biased region" description="Low complexity" evidence="1">
    <location>
        <begin position="248"/>
        <end position="262"/>
    </location>
</feature>
<keyword evidence="2" id="KW-0732">Signal</keyword>
<keyword evidence="4" id="KW-1185">Reference proteome</keyword>
<feature type="signal peptide" evidence="2">
    <location>
        <begin position="1"/>
        <end position="19"/>
    </location>
</feature>
<reference evidence="4" key="2">
    <citation type="journal article" date="2018" name="Nat. Commun.">
        <title>Extreme sensitivity to ultraviolet light in the fungal pathogen causing white-nose syndrome of bats.</title>
        <authorList>
            <person name="Palmer J.M."/>
            <person name="Drees K.P."/>
            <person name="Foster J.T."/>
            <person name="Lindner D.L."/>
        </authorList>
    </citation>
    <scope>NUCLEOTIDE SEQUENCE [LARGE SCALE GENOMIC DNA]</scope>
    <source>
        <strain evidence="4">UAMH 10579</strain>
    </source>
</reference>
<dbReference type="RefSeq" id="XP_018125455.1">
    <property type="nucleotide sequence ID" value="XM_018279668.2"/>
</dbReference>
<feature type="chain" id="PRO_5008608294" description="Extracellular membrane protein CFEM domain-containing protein" evidence="2">
    <location>
        <begin position="20"/>
        <end position="292"/>
    </location>
</feature>
<evidence type="ECO:0000256" key="1">
    <source>
        <dbReference type="SAM" id="MobiDB-lite"/>
    </source>
</evidence>
<name>A0A1B8G7C8_9PEZI</name>
<feature type="region of interest" description="Disordered" evidence="1">
    <location>
        <begin position="211"/>
        <end position="268"/>
    </location>
</feature>
<evidence type="ECO:0000313" key="3">
    <source>
        <dbReference type="EMBL" id="OBT91722.1"/>
    </source>
</evidence>
<dbReference type="OrthoDB" id="5234364at2759"/>
<accession>A0A1B8G7C8</accession>